<gene>
    <name evidence="1" type="ORF">MNB_SV-13-1879</name>
</gene>
<dbReference type="GO" id="GO:0006402">
    <property type="term" value="P:mRNA catabolic process"/>
    <property type="evidence" value="ECO:0007669"/>
    <property type="project" value="TreeGrafter"/>
</dbReference>
<dbReference type="SUPFAM" id="SSF50118">
    <property type="entry name" value="Cell growth inhibitor/plasmid maintenance toxic component"/>
    <property type="match status" value="1"/>
</dbReference>
<dbReference type="AlphaFoldDB" id="A0A1W1CAL6"/>
<proteinExistence type="predicted"/>
<protein>
    <submittedName>
        <fullName evidence="1">Programmed cell death toxin MazF</fullName>
    </submittedName>
</protein>
<dbReference type="GO" id="GO:0003677">
    <property type="term" value="F:DNA binding"/>
    <property type="evidence" value="ECO:0007669"/>
    <property type="project" value="InterPro"/>
</dbReference>
<sequence length="114" mass="12719">MKSGSYIPNRGDVVWINFTPQAGHEQRGKRPALVISPKIYNEKTSLCICLPITSKIKGYPFEVALTKGLAIQGVILSDQIKSLDFLARDVSFICKIENEAMREVQKNILALIVE</sequence>
<dbReference type="PIRSF" id="PIRSF033490">
    <property type="entry name" value="MazF"/>
    <property type="match status" value="1"/>
</dbReference>
<dbReference type="EMBL" id="FPHM01000075">
    <property type="protein sequence ID" value="SFV62751.1"/>
    <property type="molecule type" value="Genomic_DNA"/>
</dbReference>
<dbReference type="PANTHER" id="PTHR33988">
    <property type="entry name" value="ENDORIBONUCLEASE MAZF-RELATED"/>
    <property type="match status" value="1"/>
</dbReference>
<organism evidence="1">
    <name type="scientific">hydrothermal vent metagenome</name>
    <dbReference type="NCBI Taxonomy" id="652676"/>
    <lineage>
        <taxon>unclassified sequences</taxon>
        <taxon>metagenomes</taxon>
        <taxon>ecological metagenomes</taxon>
    </lineage>
</organism>
<dbReference type="InterPro" id="IPR011067">
    <property type="entry name" value="Plasmid_toxin/cell-grow_inhib"/>
</dbReference>
<accession>A0A1W1CAL6</accession>
<evidence type="ECO:0000313" key="1">
    <source>
        <dbReference type="EMBL" id="SFV62751.1"/>
    </source>
</evidence>
<dbReference type="Gene3D" id="2.30.30.110">
    <property type="match status" value="1"/>
</dbReference>
<name>A0A1W1CAL6_9ZZZZ</name>
<dbReference type="InterPro" id="IPR003477">
    <property type="entry name" value="PemK-like"/>
</dbReference>
<dbReference type="GO" id="GO:0004521">
    <property type="term" value="F:RNA endonuclease activity"/>
    <property type="evidence" value="ECO:0007669"/>
    <property type="project" value="TreeGrafter"/>
</dbReference>
<dbReference type="GO" id="GO:0016075">
    <property type="term" value="P:rRNA catabolic process"/>
    <property type="evidence" value="ECO:0007669"/>
    <property type="project" value="TreeGrafter"/>
</dbReference>
<dbReference type="PANTHER" id="PTHR33988:SF3">
    <property type="entry name" value="ENDORIBONUCLEASE TOXIN CHPB-RELATED"/>
    <property type="match status" value="1"/>
</dbReference>
<dbReference type="NCBIfam" id="NF007386">
    <property type="entry name" value="PRK09907.1"/>
    <property type="match status" value="1"/>
</dbReference>
<dbReference type="Pfam" id="PF02452">
    <property type="entry name" value="PemK_toxin"/>
    <property type="match status" value="1"/>
</dbReference>
<reference evidence="1" key="1">
    <citation type="submission" date="2016-10" db="EMBL/GenBank/DDBJ databases">
        <authorList>
            <person name="de Groot N.N."/>
        </authorList>
    </citation>
    <scope>NUCLEOTIDE SEQUENCE</scope>
</reference>